<reference evidence="4 5" key="1">
    <citation type="submission" date="2015-06" db="EMBL/GenBank/DDBJ databases">
        <title>Draft genome assembly of filamentous brackish cyanobacterium Limnoraphis robusta strain CS-951.</title>
        <authorList>
            <person name="Willis A."/>
            <person name="Parks M."/>
            <person name="Burford M.A."/>
        </authorList>
    </citation>
    <scope>NUCLEOTIDE SEQUENCE [LARGE SCALE GENOMIC DNA]</scope>
    <source>
        <strain evidence="4 5">CS-951</strain>
    </source>
</reference>
<proteinExistence type="predicted"/>
<dbReference type="InterPro" id="IPR007346">
    <property type="entry name" value="Endonuclease-I"/>
</dbReference>
<dbReference type="RefSeq" id="WP_046279062.1">
    <property type="nucleotide sequence ID" value="NZ_LATL02000014.1"/>
</dbReference>
<dbReference type="PANTHER" id="PTHR33607">
    <property type="entry name" value="ENDONUCLEASE-1"/>
    <property type="match status" value="1"/>
</dbReference>
<dbReference type="Proteomes" id="UP000033607">
    <property type="component" value="Unassembled WGS sequence"/>
</dbReference>
<dbReference type="SUPFAM" id="SSF54060">
    <property type="entry name" value="His-Me finger endonucleases"/>
    <property type="match status" value="1"/>
</dbReference>
<evidence type="ECO:0000256" key="2">
    <source>
        <dbReference type="ARBA" id="ARBA00022801"/>
    </source>
</evidence>
<sequence length="228" mass="25670">MRTIAVAILLLILSFTTPAFADQTKIPNYNKAQDLFWGELYSKGGEDLYCGEKITPGDRSFNIEHVYPASWMKEAAGCEGVSRKKCRKASARFNRMEGDLHNLYPSLTYYNSKRSSYSFAIIPGNSTIQGCDFELNGKQESVEPQPISRGNIARSIFYMNKEYGAKIAPPGGDPELKDLLTAWHCADPVDEAERVRNDRIEQLQGNRNPFIDNPDLISCSNIKQFPED</sequence>
<dbReference type="PANTHER" id="PTHR33607:SF2">
    <property type="entry name" value="ENDONUCLEASE-1"/>
    <property type="match status" value="1"/>
</dbReference>
<dbReference type="EMBL" id="LATL02000014">
    <property type="protein sequence ID" value="KKD37577.1"/>
    <property type="molecule type" value="Genomic_DNA"/>
</dbReference>
<keyword evidence="1" id="KW-0540">Nuclease</keyword>
<evidence type="ECO:0000256" key="3">
    <source>
        <dbReference type="SAM" id="SignalP"/>
    </source>
</evidence>
<dbReference type="GO" id="GO:0004519">
    <property type="term" value="F:endonuclease activity"/>
    <property type="evidence" value="ECO:0007669"/>
    <property type="project" value="UniProtKB-KW"/>
</dbReference>
<dbReference type="InterPro" id="IPR044925">
    <property type="entry name" value="His-Me_finger_sf"/>
</dbReference>
<dbReference type="OrthoDB" id="9801679at2"/>
<evidence type="ECO:0000256" key="1">
    <source>
        <dbReference type="ARBA" id="ARBA00022722"/>
    </source>
</evidence>
<feature type="signal peptide" evidence="3">
    <location>
        <begin position="1"/>
        <end position="21"/>
    </location>
</feature>
<keyword evidence="2" id="KW-0378">Hydrolase</keyword>
<organism evidence="4 5">
    <name type="scientific">Limnoraphis robusta CS-951</name>
    <dbReference type="NCBI Taxonomy" id="1637645"/>
    <lineage>
        <taxon>Bacteria</taxon>
        <taxon>Bacillati</taxon>
        <taxon>Cyanobacteriota</taxon>
        <taxon>Cyanophyceae</taxon>
        <taxon>Oscillatoriophycideae</taxon>
        <taxon>Oscillatoriales</taxon>
        <taxon>Sirenicapillariaceae</taxon>
        <taxon>Limnoraphis</taxon>
    </lineage>
</organism>
<dbReference type="GO" id="GO:0016787">
    <property type="term" value="F:hydrolase activity"/>
    <property type="evidence" value="ECO:0007669"/>
    <property type="project" value="UniProtKB-KW"/>
</dbReference>
<evidence type="ECO:0000313" key="4">
    <source>
        <dbReference type="EMBL" id="KKD37577.1"/>
    </source>
</evidence>
<feature type="chain" id="PRO_5002497884" evidence="3">
    <location>
        <begin position="22"/>
        <end position="228"/>
    </location>
</feature>
<keyword evidence="3" id="KW-0732">Signal</keyword>
<dbReference type="Pfam" id="PF04231">
    <property type="entry name" value="Endonuclease_1"/>
    <property type="match status" value="1"/>
</dbReference>
<accession>A0A0F5YG25</accession>
<keyword evidence="4" id="KW-0255">Endonuclease</keyword>
<comment type="caution">
    <text evidence="4">The sequence shown here is derived from an EMBL/GenBank/DDBJ whole genome shotgun (WGS) entry which is preliminary data.</text>
</comment>
<dbReference type="AlphaFoldDB" id="A0A0F5YG25"/>
<name>A0A0F5YG25_9CYAN</name>
<protein>
    <submittedName>
        <fullName evidence="4">Endonuclease I</fullName>
    </submittedName>
</protein>
<evidence type="ECO:0000313" key="5">
    <source>
        <dbReference type="Proteomes" id="UP000033607"/>
    </source>
</evidence>
<gene>
    <name evidence="4" type="ORF">WN50_13455</name>
</gene>